<feature type="transmembrane region" description="Helical" evidence="16">
    <location>
        <begin position="95"/>
        <end position="114"/>
    </location>
</feature>
<evidence type="ECO:0000256" key="3">
    <source>
        <dbReference type="ARBA" id="ARBA00022475"/>
    </source>
</evidence>
<dbReference type="PANTHER" id="PTHR30474">
    <property type="entry name" value="CELL CYCLE PROTEIN"/>
    <property type="match status" value="1"/>
</dbReference>
<feature type="transmembrane region" description="Helical" evidence="16">
    <location>
        <begin position="65"/>
        <end position="83"/>
    </location>
</feature>
<comment type="subcellular location">
    <subcellularLocation>
        <location evidence="16">Cell inner membrane</location>
        <topology evidence="16">Multi-pass membrane protein</topology>
    </subcellularLocation>
    <subcellularLocation>
        <location evidence="1">Cell membrane</location>
        <topology evidence="1">Multi-pass membrane protein</topology>
    </subcellularLocation>
    <text evidence="16">Localizes to the division septum.</text>
</comment>
<feature type="transmembrane region" description="Helical" evidence="16">
    <location>
        <begin position="292"/>
        <end position="312"/>
    </location>
</feature>
<dbReference type="UniPathway" id="UPA00219"/>
<evidence type="ECO:0000256" key="15">
    <source>
        <dbReference type="ARBA" id="ARBA00049902"/>
    </source>
</evidence>
<comment type="pathway">
    <text evidence="2 16">Cell wall biogenesis; peptidoglycan biosynthesis.</text>
</comment>
<dbReference type="GO" id="GO:0043093">
    <property type="term" value="P:FtsZ-dependent cytokinesis"/>
    <property type="evidence" value="ECO:0007669"/>
    <property type="project" value="UniProtKB-UniRule"/>
</dbReference>
<keyword evidence="8 16" id="KW-0133">Cell shape</keyword>
<comment type="function">
    <text evidence="16">Peptidoglycan polymerase that is essential for cell division.</text>
</comment>
<keyword evidence="6 16" id="KW-0808">Transferase</keyword>
<evidence type="ECO:0000256" key="11">
    <source>
        <dbReference type="ARBA" id="ARBA00023136"/>
    </source>
</evidence>
<dbReference type="Pfam" id="PF01098">
    <property type="entry name" value="FTSW_RODA_SPOVE"/>
    <property type="match status" value="1"/>
</dbReference>
<feature type="transmembrane region" description="Helical" evidence="16">
    <location>
        <begin position="183"/>
        <end position="200"/>
    </location>
</feature>
<dbReference type="NCBIfam" id="TIGR02614">
    <property type="entry name" value="ftsW"/>
    <property type="match status" value="1"/>
</dbReference>
<evidence type="ECO:0000256" key="12">
    <source>
        <dbReference type="ARBA" id="ARBA00023306"/>
    </source>
</evidence>
<feature type="transmembrane region" description="Helical" evidence="16">
    <location>
        <begin position="324"/>
        <end position="349"/>
    </location>
</feature>
<comment type="similarity">
    <text evidence="14 16">Belongs to the SEDS family. FtsW subfamily.</text>
</comment>
<feature type="transmembrane region" description="Helical" evidence="16">
    <location>
        <begin position="30"/>
        <end position="53"/>
    </location>
</feature>
<evidence type="ECO:0000313" key="19">
    <source>
        <dbReference type="Proteomes" id="UP000519004"/>
    </source>
</evidence>
<keyword evidence="13 16" id="KW-0961">Cell wall biogenesis/degradation</keyword>
<dbReference type="InterPro" id="IPR001182">
    <property type="entry name" value="FtsW/RodA"/>
</dbReference>
<evidence type="ECO:0000256" key="10">
    <source>
        <dbReference type="ARBA" id="ARBA00022989"/>
    </source>
</evidence>
<keyword evidence="19" id="KW-1185">Reference proteome</keyword>
<dbReference type="PANTHER" id="PTHR30474:SF2">
    <property type="entry name" value="PEPTIDOGLYCAN GLYCOSYLTRANSFERASE FTSW-RELATED"/>
    <property type="match status" value="1"/>
</dbReference>
<dbReference type="GO" id="GO:0071555">
    <property type="term" value="P:cell wall organization"/>
    <property type="evidence" value="ECO:0007669"/>
    <property type="project" value="UniProtKB-KW"/>
</dbReference>
<proteinExistence type="inferred from homology"/>
<keyword evidence="11 16" id="KW-0472">Membrane</keyword>
<feature type="transmembrane region" description="Helical" evidence="16">
    <location>
        <begin position="158"/>
        <end position="177"/>
    </location>
</feature>
<evidence type="ECO:0000256" key="6">
    <source>
        <dbReference type="ARBA" id="ARBA00022679"/>
    </source>
</evidence>
<dbReference type="InterPro" id="IPR013437">
    <property type="entry name" value="FtsW"/>
</dbReference>
<evidence type="ECO:0000256" key="9">
    <source>
        <dbReference type="ARBA" id="ARBA00022984"/>
    </source>
</evidence>
<keyword evidence="16" id="KW-0997">Cell inner membrane</keyword>
<gene>
    <name evidence="16" type="primary">ftsW</name>
    <name evidence="18" type="ORF">HNQ58_000422</name>
</gene>
<organism evidence="18 19">
    <name type="scientific">Rehaibacterium terrae</name>
    <dbReference type="NCBI Taxonomy" id="1341696"/>
    <lineage>
        <taxon>Bacteria</taxon>
        <taxon>Pseudomonadati</taxon>
        <taxon>Pseudomonadota</taxon>
        <taxon>Gammaproteobacteria</taxon>
        <taxon>Lysobacterales</taxon>
        <taxon>Lysobacteraceae</taxon>
        <taxon>Rehaibacterium</taxon>
    </lineage>
</organism>
<keyword evidence="5 16" id="KW-0328">Glycosyltransferase</keyword>
<evidence type="ECO:0000256" key="1">
    <source>
        <dbReference type="ARBA" id="ARBA00004651"/>
    </source>
</evidence>
<evidence type="ECO:0000256" key="7">
    <source>
        <dbReference type="ARBA" id="ARBA00022692"/>
    </source>
</evidence>
<evidence type="ECO:0000256" key="16">
    <source>
        <dbReference type="HAMAP-Rule" id="MF_00913"/>
    </source>
</evidence>
<protein>
    <recommendedName>
        <fullName evidence="16">Probable peptidoglycan glycosyltransferase FtsW</fullName>
        <shortName evidence="16">PGT</shortName>
        <ecNumber evidence="16">2.4.99.28</ecNumber>
    </recommendedName>
    <alternativeName>
        <fullName evidence="16">Cell division protein FtsW</fullName>
    </alternativeName>
    <alternativeName>
        <fullName evidence="16">Cell wall polymerase</fullName>
    </alternativeName>
    <alternativeName>
        <fullName evidence="16">Peptidoglycan polymerase</fullName>
        <shortName evidence="16">PG polymerase</shortName>
    </alternativeName>
</protein>
<keyword evidence="7 16" id="KW-0812">Transmembrane</keyword>
<dbReference type="AlphaFoldDB" id="A0A7W7V7G1"/>
<keyword evidence="10 16" id="KW-1133">Transmembrane helix</keyword>
<dbReference type="EMBL" id="JACHHX010000002">
    <property type="protein sequence ID" value="MBB5014548.1"/>
    <property type="molecule type" value="Genomic_DNA"/>
</dbReference>
<dbReference type="GO" id="GO:0015648">
    <property type="term" value="F:lipid-linked peptidoglycan transporter activity"/>
    <property type="evidence" value="ECO:0007669"/>
    <property type="project" value="TreeGrafter"/>
</dbReference>
<reference evidence="18 19" key="1">
    <citation type="submission" date="2020-08" db="EMBL/GenBank/DDBJ databases">
        <title>Genomic Encyclopedia of Type Strains, Phase IV (KMG-IV): sequencing the most valuable type-strain genomes for metagenomic binning, comparative biology and taxonomic classification.</title>
        <authorList>
            <person name="Goeker M."/>
        </authorList>
    </citation>
    <scope>NUCLEOTIDE SEQUENCE [LARGE SCALE GENOMIC DNA]</scope>
    <source>
        <strain evidence="18 19">DSM 25897</strain>
    </source>
</reference>
<keyword evidence="3 16" id="KW-1003">Cell membrane</keyword>
<name>A0A7W7V7G1_9GAMM</name>
<comment type="catalytic activity">
    <reaction evidence="15 16">
        <text>[GlcNAc-(1-&gt;4)-Mur2Ac(oyl-L-Ala-gamma-D-Glu-L-Lys-D-Ala-D-Ala)](n)-di-trans,octa-cis-undecaprenyl diphosphate + beta-D-GlcNAc-(1-&gt;4)-Mur2Ac(oyl-L-Ala-gamma-D-Glu-L-Lys-D-Ala-D-Ala)-di-trans,octa-cis-undecaprenyl diphosphate = [GlcNAc-(1-&gt;4)-Mur2Ac(oyl-L-Ala-gamma-D-Glu-L-Lys-D-Ala-D-Ala)](n+1)-di-trans,octa-cis-undecaprenyl diphosphate + di-trans,octa-cis-undecaprenyl diphosphate + H(+)</text>
        <dbReference type="Rhea" id="RHEA:23708"/>
        <dbReference type="Rhea" id="RHEA-COMP:9602"/>
        <dbReference type="Rhea" id="RHEA-COMP:9603"/>
        <dbReference type="ChEBI" id="CHEBI:15378"/>
        <dbReference type="ChEBI" id="CHEBI:58405"/>
        <dbReference type="ChEBI" id="CHEBI:60033"/>
        <dbReference type="ChEBI" id="CHEBI:78435"/>
        <dbReference type="EC" id="2.4.99.28"/>
    </reaction>
</comment>
<evidence type="ECO:0000256" key="4">
    <source>
        <dbReference type="ARBA" id="ARBA00022618"/>
    </source>
</evidence>
<feature type="transmembrane region" description="Helical" evidence="16">
    <location>
        <begin position="126"/>
        <end position="146"/>
    </location>
</feature>
<evidence type="ECO:0000313" key="18">
    <source>
        <dbReference type="EMBL" id="MBB5014548.1"/>
    </source>
</evidence>
<dbReference type="GO" id="GO:0008360">
    <property type="term" value="P:regulation of cell shape"/>
    <property type="evidence" value="ECO:0007669"/>
    <property type="project" value="UniProtKB-KW"/>
</dbReference>
<dbReference type="EC" id="2.4.99.28" evidence="16"/>
<evidence type="ECO:0000256" key="8">
    <source>
        <dbReference type="ARBA" id="ARBA00022960"/>
    </source>
</evidence>
<evidence type="ECO:0000256" key="14">
    <source>
        <dbReference type="ARBA" id="ARBA00038053"/>
    </source>
</evidence>
<evidence type="ECO:0000256" key="17">
    <source>
        <dbReference type="SAM" id="MobiDB-lite"/>
    </source>
</evidence>
<dbReference type="HAMAP" id="MF_00913">
    <property type="entry name" value="PGT_FtsW_proteobact"/>
    <property type="match status" value="1"/>
</dbReference>
<dbReference type="GO" id="GO:0005886">
    <property type="term" value="C:plasma membrane"/>
    <property type="evidence" value="ECO:0007669"/>
    <property type="project" value="UniProtKB-SubCell"/>
</dbReference>
<accession>A0A7W7V7G1</accession>
<dbReference type="GO" id="GO:0009252">
    <property type="term" value="P:peptidoglycan biosynthetic process"/>
    <property type="evidence" value="ECO:0007669"/>
    <property type="project" value="UniProtKB-UniRule"/>
</dbReference>
<feature type="transmembrane region" description="Helical" evidence="16">
    <location>
        <begin position="207"/>
        <end position="223"/>
    </location>
</feature>
<dbReference type="RefSeq" id="WP_343057135.1">
    <property type="nucleotide sequence ID" value="NZ_JACHHX010000002.1"/>
</dbReference>
<feature type="transmembrane region" description="Helical" evidence="16">
    <location>
        <begin position="361"/>
        <end position="382"/>
    </location>
</feature>
<evidence type="ECO:0000256" key="13">
    <source>
        <dbReference type="ARBA" id="ARBA00023316"/>
    </source>
</evidence>
<sequence length="430" mass="46433">MLVFPGQYAERPRDTQAQRLDAIPGHYDRVVFGAALALACIGLVMVASSSIAIAEGLNVGPFHFLARHALFLTGGLVLGLVLARTELKLVEKHAPMLLIFCFVLLLLVFVPGLGHTVNGARRWIRLGISNFQVVEAVKLLLIVWMASYLKRYHNTVHVGWRTMFKPLLVAALLVGLLLAQPDFGSALLICAIVGGMLWLGGASIPKLVLPAMAALPVLAWVAMSESYRVRRLTSFMNPWEDPFKDGFQLTQALIAIGRGEWFGVGLGGSVQKLFYLPEAHTDFILSVIGEELGFVGVMTVIALFAVLAGRAFRIGLRAVEMRRLFSGFCAFGVGLWISLQAFVSIGVNFGLLPTKGLTLPLISSGGSSVLMTCAAIGLLLRVSYELDRATRQVARAREELAAEDDSDGGGVSHADARGRRRVEPTLGEAA</sequence>
<keyword evidence="9 16" id="KW-0573">Peptidoglycan synthesis</keyword>
<dbReference type="Proteomes" id="UP000519004">
    <property type="component" value="Unassembled WGS sequence"/>
</dbReference>
<evidence type="ECO:0000256" key="2">
    <source>
        <dbReference type="ARBA" id="ARBA00004752"/>
    </source>
</evidence>
<keyword evidence="12 16" id="KW-0131">Cell cycle</keyword>
<evidence type="ECO:0000256" key="5">
    <source>
        <dbReference type="ARBA" id="ARBA00022676"/>
    </source>
</evidence>
<feature type="region of interest" description="Disordered" evidence="17">
    <location>
        <begin position="399"/>
        <end position="430"/>
    </location>
</feature>
<dbReference type="GO" id="GO:0032153">
    <property type="term" value="C:cell division site"/>
    <property type="evidence" value="ECO:0007669"/>
    <property type="project" value="UniProtKB-UniRule"/>
</dbReference>
<keyword evidence="4 16" id="KW-0132">Cell division</keyword>
<dbReference type="GO" id="GO:0008955">
    <property type="term" value="F:peptidoglycan glycosyltransferase activity"/>
    <property type="evidence" value="ECO:0007669"/>
    <property type="project" value="UniProtKB-UniRule"/>
</dbReference>
<feature type="compositionally biased region" description="Basic and acidic residues" evidence="17">
    <location>
        <begin position="414"/>
        <end position="423"/>
    </location>
</feature>
<comment type="caution">
    <text evidence="18">The sequence shown here is derived from an EMBL/GenBank/DDBJ whole genome shotgun (WGS) entry which is preliminary data.</text>
</comment>